<reference evidence="17 18" key="1">
    <citation type="submission" date="2018-05" db="EMBL/GenBank/DDBJ databases">
        <title>Reference genomes for bee gut microbiota database.</title>
        <authorList>
            <person name="Ellegaard K.M."/>
        </authorList>
    </citation>
    <scope>NUCLEOTIDE SEQUENCE [LARGE SCALE GENOMIC DNA]</scope>
    <source>
        <strain evidence="17 18">ESL0177</strain>
    </source>
</reference>
<dbReference type="GO" id="GO:0005886">
    <property type="term" value="C:plasma membrane"/>
    <property type="evidence" value="ECO:0007669"/>
    <property type="project" value="UniProtKB-SubCell"/>
</dbReference>
<dbReference type="UniPathway" id="UPA00219"/>
<dbReference type="Proteomes" id="UP000247483">
    <property type="component" value="Unassembled WGS sequence"/>
</dbReference>
<dbReference type="InterPro" id="IPR036138">
    <property type="entry name" value="PBP_dimer_sf"/>
</dbReference>
<evidence type="ECO:0000256" key="7">
    <source>
        <dbReference type="ARBA" id="ARBA00022692"/>
    </source>
</evidence>
<dbReference type="Gene3D" id="3.40.710.10">
    <property type="entry name" value="DD-peptidase/beta-lactamase superfamily"/>
    <property type="match status" value="1"/>
</dbReference>
<keyword evidence="5 14" id="KW-0121">Carboxypeptidase</keyword>
<evidence type="ECO:0000256" key="12">
    <source>
        <dbReference type="ARBA" id="ARBA00023136"/>
    </source>
</evidence>
<dbReference type="InterPro" id="IPR050515">
    <property type="entry name" value="Beta-lactam/transpept"/>
</dbReference>
<dbReference type="Pfam" id="PF03717">
    <property type="entry name" value="PBP_dimer"/>
    <property type="match status" value="1"/>
</dbReference>
<dbReference type="InterPro" id="IPR001460">
    <property type="entry name" value="PCN-bd_Tpept"/>
</dbReference>
<evidence type="ECO:0000256" key="13">
    <source>
        <dbReference type="ARBA" id="ARBA00023316"/>
    </source>
</evidence>
<comment type="pathway">
    <text evidence="14">Cell wall biogenesis; peptidoglycan biosynthesis.</text>
</comment>
<evidence type="ECO:0000256" key="11">
    <source>
        <dbReference type="ARBA" id="ARBA00022989"/>
    </source>
</evidence>
<comment type="subcellular location">
    <subcellularLocation>
        <location evidence="14">Cell inner membrane</location>
        <topology evidence="14">Single-pass membrane protein</topology>
    </subcellularLocation>
    <subcellularLocation>
        <location evidence="2">Cell membrane</location>
    </subcellularLocation>
    <subcellularLocation>
        <location evidence="1">Membrane</location>
        <topology evidence="1">Single-pass membrane protein</topology>
    </subcellularLocation>
</comment>
<dbReference type="PANTHER" id="PTHR30627">
    <property type="entry name" value="PEPTIDOGLYCAN D,D-TRANSPEPTIDASE"/>
    <property type="match status" value="1"/>
</dbReference>
<dbReference type="GO" id="GO:0009002">
    <property type="term" value="F:serine-type D-Ala-D-Ala carboxypeptidase activity"/>
    <property type="evidence" value="ECO:0007669"/>
    <property type="project" value="UniProtKB-UniRule"/>
</dbReference>
<gene>
    <name evidence="14 17" type="primary">mrdA</name>
    <name evidence="17" type="ORF">DKK79_14210</name>
</gene>
<feature type="active site" description="Acyl-ester intermediate" evidence="14">
    <location>
        <position position="333"/>
    </location>
</feature>
<dbReference type="RefSeq" id="WP_110424611.1">
    <property type="nucleotide sequence ID" value="NZ_QGLP01000010.1"/>
</dbReference>
<proteinExistence type="inferred from homology"/>
<keyword evidence="4 14" id="KW-0997">Cell inner membrane</keyword>
<dbReference type="AlphaFoldDB" id="A0A2V4DQV7"/>
<evidence type="ECO:0000256" key="14">
    <source>
        <dbReference type="HAMAP-Rule" id="MF_02081"/>
    </source>
</evidence>
<dbReference type="FunFam" id="3.40.710.10:FF:000004">
    <property type="entry name" value="Peptidoglycan D,D-transpeptidase MrdA"/>
    <property type="match status" value="1"/>
</dbReference>
<keyword evidence="9 14" id="KW-0133">Cell shape</keyword>
<comment type="caution">
    <text evidence="17">The sequence shown here is derived from an EMBL/GenBank/DDBJ whole genome shotgun (WGS) entry which is preliminary data.</text>
</comment>
<evidence type="ECO:0000256" key="2">
    <source>
        <dbReference type="ARBA" id="ARBA00004236"/>
    </source>
</evidence>
<evidence type="ECO:0000259" key="16">
    <source>
        <dbReference type="Pfam" id="PF03717"/>
    </source>
</evidence>
<dbReference type="InterPro" id="IPR017790">
    <property type="entry name" value="Penicillin-binding_protein_2"/>
</dbReference>
<evidence type="ECO:0000313" key="17">
    <source>
        <dbReference type="EMBL" id="PXZ02618.1"/>
    </source>
</evidence>
<comment type="function">
    <text evidence="14">Catalyzes cross-linking of the peptidoglycan cell wall.</text>
</comment>
<dbReference type="PANTHER" id="PTHR30627:SF2">
    <property type="entry name" value="PEPTIDOGLYCAN D,D-TRANSPEPTIDASE MRDA"/>
    <property type="match status" value="1"/>
</dbReference>
<evidence type="ECO:0000256" key="1">
    <source>
        <dbReference type="ARBA" id="ARBA00004167"/>
    </source>
</evidence>
<name>A0A2V4DQV7_9GAMM</name>
<dbReference type="InterPro" id="IPR012338">
    <property type="entry name" value="Beta-lactam/transpept-like"/>
</dbReference>
<evidence type="ECO:0000256" key="4">
    <source>
        <dbReference type="ARBA" id="ARBA00022519"/>
    </source>
</evidence>
<feature type="domain" description="Penicillin-binding protein dimerisation" evidence="16">
    <location>
        <begin position="66"/>
        <end position="240"/>
    </location>
</feature>
<feature type="transmembrane region" description="Helical" evidence="14">
    <location>
        <begin position="20"/>
        <end position="43"/>
    </location>
</feature>
<evidence type="ECO:0000256" key="3">
    <source>
        <dbReference type="ARBA" id="ARBA00022475"/>
    </source>
</evidence>
<dbReference type="NCBIfam" id="TIGR03423">
    <property type="entry name" value="pbp2_mrdA"/>
    <property type="match status" value="1"/>
</dbReference>
<keyword evidence="7 14" id="KW-0812">Transmembrane</keyword>
<keyword evidence="3 14" id="KW-1003">Cell membrane</keyword>
<feature type="domain" description="Penicillin-binding protein transpeptidase" evidence="15">
    <location>
        <begin position="275"/>
        <end position="622"/>
    </location>
</feature>
<comment type="caution">
    <text evidence="14">Lacks conserved residue(s) required for the propagation of feature annotation.</text>
</comment>
<keyword evidence="10 14" id="KW-0573">Peptidoglycan synthesis</keyword>
<sequence>MSGKNQKGNIRDHSAETNLFLRRALFAFVVIILLVFVLLANLADLQILNFSYYSTKSNNNRIEIIPIPPSRGMIYDRNGTPLAINNITYQLNIVPDKTKNLNEQFEQLKKIVDLTDEDIENFQKERRNYRAHRPVPLKENLTDKQIARFIVDQHRFPFVSIVKIQHRYYPYGSSLTHILGYISKINSQDKQRLEEQNKASNYVATFNIGKMGIERYYEDVLHGTAGNEKVEVNSRGRIVRLLEQHPPQAGEDIYLSINLKLQLYIESLLAGRKASVVAIDPNNGEVLAMVSTPSYDSNDFVGGISSKKYKELLNDPSKPLFNRALLGAYPPASTVKPFISIAALSEGVVSPKSVINDPGWWQLPGTERRYRDWLKWGHGRVDVLRAIEESVDTYFYQVAYDMGIDRLNLWMKKFGYGERTGIDISPNEESRAVMPSREWKMKRHKKSWLQGDTIPVGIGQGYWTATPMQMVKALSIMINNGKTFTPHFLLYKKSDIINTNQNQPKIEPSKYVENNSLININPAYWALAKEGMHRVMFGSHGTARKVYADAKYQAAGKSGTAQVYGLKENETYNANHIPEHLRDHALFIAYAPYDKPKIALAIVLENGGGGSSNGGAVARKILDYYLEGDNSAELKDDSPNIGHED</sequence>
<keyword evidence="8 14" id="KW-0378">Hydrolase</keyword>
<dbReference type="FunFam" id="3.90.1310.10:FF:000001">
    <property type="entry name" value="Peptidoglycan D,D-transpeptidase MrdA"/>
    <property type="match status" value="1"/>
</dbReference>
<dbReference type="EC" id="3.4.16.4" evidence="14"/>
<dbReference type="GO" id="GO:0008658">
    <property type="term" value="F:penicillin binding"/>
    <property type="evidence" value="ECO:0007669"/>
    <property type="project" value="UniProtKB-UniRule"/>
</dbReference>
<evidence type="ECO:0000256" key="10">
    <source>
        <dbReference type="ARBA" id="ARBA00022984"/>
    </source>
</evidence>
<comment type="catalytic activity">
    <reaction evidence="14">
        <text>Preferential cleavage: (Ac)2-L-Lys-D-Ala-|-D-Ala. Also transpeptidation of peptidyl-alanyl moieties that are N-acyl substituents of D-alanine.</text>
        <dbReference type="EC" id="3.4.16.4"/>
    </reaction>
</comment>
<evidence type="ECO:0000256" key="8">
    <source>
        <dbReference type="ARBA" id="ARBA00022801"/>
    </source>
</evidence>
<dbReference type="GO" id="GO:0009252">
    <property type="term" value="P:peptidoglycan biosynthetic process"/>
    <property type="evidence" value="ECO:0007669"/>
    <property type="project" value="UniProtKB-UniRule"/>
</dbReference>
<evidence type="ECO:0000259" key="15">
    <source>
        <dbReference type="Pfam" id="PF00905"/>
    </source>
</evidence>
<evidence type="ECO:0000313" key="18">
    <source>
        <dbReference type="Proteomes" id="UP000247483"/>
    </source>
</evidence>
<dbReference type="GO" id="GO:0071555">
    <property type="term" value="P:cell wall organization"/>
    <property type="evidence" value="ECO:0007669"/>
    <property type="project" value="UniProtKB-KW"/>
</dbReference>
<dbReference type="EMBL" id="QGLP01000010">
    <property type="protein sequence ID" value="PXZ02618.1"/>
    <property type="molecule type" value="Genomic_DNA"/>
</dbReference>
<keyword evidence="12 14" id="KW-0472">Membrane</keyword>
<dbReference type="InterPro" id="IPR005311">
    <property type="entry name" value="PBP_dimer"/>
</dbReference>
<dbReference type="SUPFAM" id="SSF56601">
    <property type="entry name" value="beta-lactamase/transpeptidase-like"/>
    <property type="match status" value="1"/>
</dbReference>
<dbReference type="GO" id="GO:0071972">
    <property type="term" value="F:peptidoglycan L,D-transpeptidase activity"/>
    <property type="evidence" value="ECO:0007669"/>
    <property type="project" value="TreeGrafter"/>
</dbReference>
<keyword evidence="6 14" id="KW-0645">Protease</keyword>
<dbReference type="GO" id="GO:0008360">
    <property type="term" value="P:regulation of cell shape"/>
    <property type="evidence" value="ECO:0007669"/>
    <property type="project" value="UniProtKB-KW"/>
</dbReference>
<comment type="similarity">
    <text evidence="14">Belongs to the transpeptidase family. MrdA subfamily.</text>
</comment>
<dbReference type="Gene3D" id="3.30.1390.30">
    <property type="entry name" value="Penicillin-binding protein 2a, domain 3"/>
    <property type="match status" value="1"/>
</dbReference>
<evidence type="ECO:0000256" key="6">
    <source>
        <dbReference type="ARBA" id="ARBA00022670"/>
    </source>
</evidence>
<dbReference type="SUPFAM" id="SSF56519">
    <property type="entry name" value="Penicillin binding protein dimerisation domain"/>
    <property type="match status" value="1"/>
</dbReference>
<dbReference type="HAMAP" id="MF_02081">
    <property type="entry name" value="MrdA_transpept"/>
    <property type="match status" value="1"/>
</dbReference>
<accession>A0A2V4DQV7</accession>
<protein>
    <recommendedName>
        <fullName evidence="14">Peptidoglycan D,D-transpeptidase MrdA</fullName>
        <ecNumber evidence="14">3.4.16.4</ecNumber>
    </recommendedName>
    <alternativeName>
        <fullName evidence="14">Penicillin-binding protein 2</fullName>
        <shortName evidence="14">PBP-2</shortName>
    </alternativeName>
</protein>
<evidence type="ECO:0000256" key="5">
    <source>
        <dbReference type="ARBA" id="ARBA00022645"/>
    </source>
</evidence>
<dbReference type="GO" id="GO:0006508">
    <property type="term" value="P:proteolysis"/>
    <property type="evidence" value="ECO:0007669"/>
    <property type="project" value="UniProtKB-KW"/>
</dbReference>
<keyword evidence="11 14" id="KW-1133">Transmembrane helix</keyword>
<evidence type="ECO:0000256" key="9">
    <source>
        <dbReference type="ARBA" id="ARBA00022960"/>
    </source>
</evidence>
<keyword evidence="13 14" id="KW-0961">Cell wall biogenesis/degradation</keyword>
<dbReference type="Gene3D" id="3.90.1310.10">
    <property type="entry name" value="Penicillin-binding protein 2a (Domain 2)"/>
    <property type="match status" value="1"/>
</dbReference>
<dbReference type="Pfam" id="PF00905">
    <property type="entry name" value="Transpeptidase"/>
    <property type="match status" value="1"/>
</dbReference>
<organism evidence="17 18">
    <name type="scientific">Gilliamella apicola</name>
    <dbReference type="NCBI Taxonomy" id="1196095"/>
    <lineage>
        <taxon>Bacteria</taxon>
        <taxon>Pseudomonadati</taxon>
        <taxon>Pseudomonadota</taxon>
        <taxon>Gammaproteobacteria</taxon>
        <taxon>Orbales</taxon>
        <taxon>Orbaceae</taxon>
        <taxon>Gilliamella</taxon>
    </lineage>
</organism>